<evidence type="ECO:0000256" key="2">
    <source>
        <dbReference type="PROSITE-ProRule" id="PRU00497"/>
    </source>
</evidence>
<dbReference type="InterPro" id="IPR031311">
    <property type="entry name" value="CHIT_BIND_RR_consensus"/>
</dbReference>
<dbReference type="KEGG" id="dwi:6638874"/>
<dbReference type="OrthoDB" id="6493579at2759"/>
<name>B4MMM8_DROWI</name>
<dbReference type="Pfam" id="PF00379">
    <property type="entry name" value="Chitin_bind_4"/>
    <property type="match status" value="1"/>
</dbReference>
<dbReference type="eggNOG" id="ENOG502T6PP">
    <property type="taxonomic scope" value="Eukaryota"/>
</dbReference>
<dbReference type="Proteomes" id="UP000007798">
    <property type="component" value="Unassembled WGS sequence"/>
</dbReference>
<evidence type="ECO:0008006" key="6">
    <source>
        <dbReference type="Google" id="ProtNLM"/>
    </source>
</evidence>
<reference evidence="4 5" key="1">
    <citation type="journal article" date="2007" name="Nature">
        <title>Evolution of genes and genomes on the Drosophila phylogeny.</title>
        <authorList>
            <consortium name="Drosophila 12 Genomes Consortium"/>
            <person name="Clark A.G."/>
            <person name="Eisen M.B."/>
            <person name="Smith D.R."/>
            <person name="Bergman C.M."/>
            <person name="Oliver B."/>
            <person name="Markow T.A."/>
            <person name="Kaufman T.C."/>
            <person name="Kellis M."/>
            <person name="Gelbart W."/>
            <person name="Iyer V.N."/>
            <person name="Pollard D.A."/>
            <person name="Sackton T.B."/>
            <person name="Larracuente A.M."/>
            <person name="Singh N.D."/>
            <person name="Abad J.P."/>
            <person name="Abt D.N."/>
            <person name="Adryan B."/>
            <person name="Aguade M."/>
            <person name="Akashi H."/>
            <person name="Anderson W.W."/>
            <person name="Aquadro C.F."/>
            <person name="Ardell D.H."/>
            <person name="Arguello R."/>
            <person name="Artieri C.G."/>
            <person name="Barbash D.A."/>
            <person name="Barker D."/>
            <person name="Barsanti P."/>
            <person name="Batterham P."/>
            <person name="Batzoglou S."/>
            <person name="Begun D."/>
            <person name="Bhutkar A."/>
            <person name="Blanco E."/>
            <person name="Bosak S.A."/>
            <person name="Bradley R.K."/>
            <person name="Brand A.D."/>
            <person name="Brent M.R."/>
            <person name="Brooks A.N."/>
            <person name="Brown R.H."/>
            <person name="Butlin R.K."/>
            <person name="Caggese C."/>
            <person name="Calvi B.R."/>
            <person name="Bernardo de Carvalho A."/>
            <person name="Caspi A."/>
            <person name="Castrezana S."/>
            <person name="Celniker S.E."/>
            <person name="Chang J.L."/>
            <person name="Chapple C."/>
            <person name="Chatterji S."/>
            <person name="Chinwalla A."/>
            <person name="Civetta A."/>
            <person name="Clifton S.W."/>
            <person name="Comeron J.M."/>
            <person name="Costello J.C."/>
            <person name="Coyne J.A."/>
            <person name="Daub J."/>
            <person name="David R.G."/>
            <person name="Delcher A.L."/>
            <person name="Delehaunty K."/>
            <person name="Do C.B."/>
            <person name="Ebling H."/>
            <person name="Edwards K."/>
            <person name="Eickbush T."/>
            <person name="Evans J.D."/>
            <person name="Filipski A."/>
            <person name="Findeiss S."/>
            <person name="Freyhult E."/>
            <person name="Fulton L."/>
            <person name="Fulton R."/>
            <person name="Garcia A.C."/>
            <person name="Gardiner A."/>
            <person name="Garfield D.A."/>
            <person name="Garvin B.E."/>
            <person name="Gibson G."/>
            <person name="Gilbert D."/>
            <person name="Gnerre S."/>
            <person name="Godfrey J."/>
            <person name="Good R."/>
            <person name="Gotea V."/>
            <person name="Gravely B."/>
            <person name="Greenberg A.J."/>
            <person name="Griffiths-Jones S."/>
            <person name="Gross S."/>
            <person name="Guigo R."/>
            <person name="Gustafson E.A."/>
            <person name="Haerty W."/>
            <person name="Hahn M.W."/>
            <person name="Halligan D.L."/>
            <person name="Halpern A.L."/>
            <person name="Halter G.M."/>
            <person name="Han M.V."/>
            <person name="Heger A."/>
            <person name="Hillier L."/>
            <person name="Hinrichs A.S."/>
            <person name="Holmes I."/>
            <person name="Hoskins R.A."/>
            <person name="Hubisz M.J."/>
            <person name="Hultmark D."/>
            <person name="Huntley M.A."/>
            <person name="Jaffe D.B."/>
            <person name="Jagadeeshan S."/>
            <person name="Jeck W.R."/>
            <person name="Johnson J."/>
            <person name="Jones C.D."/>
            <person name="Jordan W.C."/>
            <person name="Karpen G.H."/>
            <person name="Kataoka E."/>
            <person name="Keightley P.D."/>
            <person name="Kheradpour P."/>
            <person name="Kirkness E.F."/>
            <person name="Koerich L.B."/>
            <person name="Kristiansen K."/>
            <person name="Kudrna D."/>
            <person name="Kulathinal R.J."/>
            <person name="Kumar S."/>
            <person name="Kwok R."/>
            <person name="Lander E."/>
            <person name="Langley C.H."/>
            <person name="Lapoint R."/>
            <person name="Lazzaro B.P."/>
            <person name="Lee S.J."/>
            <person name="Levesque L."/>
            <person name="Li R."/>
            <person name="Lin C.F."/>
            <person name="Lin M.F."/>
            <person name="Lindblad-Toh K."/>
            <person name="Llopart A."/>
            <person name="Long M."/>
            <person name="Low L."/>
            <person name="Lozovsky E."/>
            <person name="Lu J."/>
            <person name="Luo M."/>
            <person name="Machado C.A."/>
            <person name="Makalowski W."/>
            <person name="Marzo M."/>
            <person name="Matsuda M."/>
            <person name="Matzkin L."/>
            <person name="McAllister B."/>
            <person name="McBride C.S."/>
            <person name="McKernan B."/>
            <person name="McKernan K."/>
            <person name="Mendez-Lago M."/>
            <person name="Minx P."/>
            <person name="Mollenhauer M.U."/>
            <person name="Montooth K."/>
            <person name="Mount S.M."/>
            <person name="Mu X."/>
            <person name="Myers E."/>
            <person name="Negre B."/>
            <person name="Newfeld S."/>
            <person name="Nielsen R."/>
            <person name="Noor M.A."/>
            <person name="O'Grady P."/>
            <person name="Pachter L."/>
            <person name="Papaceit M."/>
            <person name="Parisi M.J."/>
            <person name="Parisi M."/>
            <person name="Parts L."/>
            <person name="Pedersen J.S."/>
            <person name="Pesole G."/>
            <person name="Phillippy A.M."/>
            <person name="Ponting C.P."/>
            <person name="Pop M."/>
            <person name="Porcelli D."/>
            <person name="Powell J.R."/>
            <person name="Prohaska S."/>
            <person name="Pruitt K."/>
            <person name="Puig M."/>
            <person name="Quesneville H."/>
            <person name="Ram K.R."/>
            <person name="Rand D."/>
            <person name="Rasmussen M.D."/>
            <person name="Reed L.K."/>
            <person name="Reenan R."/>
            <person name="Reily A."/>
            <person name="Remington K.A."/>
            <person name="Rieger T.T."/>
            <person name="Ritchie M.G."/>
            <person name="Robin C."/>
            <person name="Rogers Y.H."/>
            <person name="Rohde C."/>
            <person name="Rozas J."/>
            <person name="Rubenfield M.J."/>
            <person name="Ruiz A."/>
            <person name="Russo S."/>
            <person name="Salzberg S.L."/>
            <person name="Sanchez-Gracia A."/>
            <person name="Saranga D.J."/>
            <person name="Sato H."/>
            <person name="Schaeffer S.W."/>
            <person name="Schatz M.C."/>
            <person name="Schlenke T."/>
            <person name="Schwartz R."/>
            <person name="Segarra C."/>
            <person name="Singh R.S."/>
            <person name="Sirot L."/>
            <person name="Sirota M."/>
            <person name="Sisneros N.B."/>
            <person name="Smith C.D."/>
            <person name="Smith T.F."/>
            <person name="Spieth J."/>
            <person name="Stage D.E."/>
            <person name="Stark A."/>
            <person name="Stephan W."/>
            <person name="Strausberg R.L."/>
            <person name="Strempel S."/>
            <person name="Sturgill D."/>
            <person name="Sutton G."/>
            <person name="Sutton G.G."/>
            <person name="Tao W."/>
            <person name="Teichmann S."/>
            <person name="Tobari Y.N."/>
            <person name="Tomimura Y."/>
            <person name="Tsolas J.M."/>
            <person name="Valente V.L."/>
            <person name="Venter E."/>
            <person name="Venter J.C."/>
            <person name="Vicario S."/>
            <person name="Vieira F.G."/>
            <person name="Vilella A.J."/>
            <person name="Villasante A."/>
            <person name="Walenz B."/>
            <person name="Wang J."/>
            <person name="Wasserman M."/>
            <person name="Watts T."/>
            <person name="Wilson D."/>
            <person name="Wilson R.K."/>
            <person name="Wing R.A."/>
            <person name="Wolfner M.F."/>
            <person name="Wong A."/>
            <person name="Wong G.K."/>
            <person name="Wu C.I."/>
            <person name="Wu G."/>
            <person name="Yamamoto D."/>
            <person name="Yang H.P."/>
            <person name="Yang S.P."/>
            <person name="Yorke J.A."/>
            <person name="Yoshida K."/>
            <person name="Zdobnov E."/>
            <person name="Zhang P."/>
            <person name="Zhang Y."/>
            <person name="Zimin A.V."/>
            <person name="Baldwin J."/>
            <person name="Abdouelleil A."/>
            <person name="Abdulkadir J."/>
            <person name="Abebe A."/>
            <person name="Abera B."/>
            <person name="Abreu J."/>
            <person name="Acer S.C."/>
            <person name="Aftuck L."/>
            <person name="Alexander A."/>
            <person name="An P."/>
            <person name="Anderson E."/>
            <person name="Anderson S."/>
            <person name="Arachi H."/>
            <person name="Azer M."/>
            <person name="Bachantsang P."/>
            <person name="Barry A."/>
            <person name="Bayul T."/>
            <person name="Berlin A."/>
            <person name="Bessette D."/>
            <person name="Bloom T."/>
            <person name="Blye J."/>
            <person name="Boguslavskiy L."/>
            <person name="Bonnet C."/>
            <person name="Boukhgalter B."/>
            <person name="Bourzgui I."/>
            <person name="Brown A."/>
            <person name="Cahill P."/>
            <person name="Channer S."/>
            <person name="Cheshatsang Y."/>
            <person name="Chuda L."/>
            <person name="Citroen M."/>
            <person name="Collymore A."/>
            <person name="Cooke P."/>
            <person name="Costello M."/>
            <person name="D'Aco K."/>
            <person name="Daza R."/>
            <person name="De Haan G."/>
            <person name="DeGray S."/>
            <person name="DeMaso C."/>
            <person name="Dhargay N."/>
            <person name="Dooley K."/>
            <person name="Dooley E."/>
            <person name="Doricent M."/>
            <person name="Dorje P."/>
            <person name="Dorjee K."/>
            <person name="Dupes A."/>
            <person name="Elong R."/>
            <person name="Falk J."/>
            <person name="Farina A."/>
            <person name="Faro S."/>
            <person name="Ferguson D."/>
            <person name="Fisher S."/>
            <person name="Foley C.D."/>
            <person name="Franke A."/>
            <person name="Friedrich D."/>
            <person name="Gadbois L."/>
            <person name="Gearin G."/>
            <person name="Gearin C.R."/>
            <person name="Giannoukos G."/>
            <person name="Goode T."/>
            <person name="Graham J."/>
            <person name="Grandbois E."/>
            <person name="Grewal S."/>
            <person name="Gyaltsen K."/>
            <person name="Hafez N."/>
            <person name="Hagos B."/>
            <person name="Hall J."/>
            <person name="Henson C."/>
            <person name="Hollinger A."/>
            <person name="Honan T."/>
            <person name="Huard M.D."/>
            <person name="Hughes L."/>
            <person name="Hurhula B."/>
            <person name="Husby M.E."/>
            <person name="Kamat A."/>
            <person name="Kanga B."/>
            <person name="Kashin S."/>
            <person name="Khazanovich D."/>
            <person name="Kisner P."/>
            <person name="Lance K."/>
            <person name="Lara M."/>
            <person name="Lee W."/>
            <person name="Lennon N."/>
            <person name="Letendre F."/>
            <person name="LeVine R."/>
            <person name="Lipovsky A."/>
            <person name="Liu X."/>
            <person name="Liu J."/>
            <person name="Liu S."/>
            <person name="Lokyitsang T."/>
            <person name="Lokyitsang Y."/>
            <person name="Lubonja R."/>
            <person name="Lui A."/>
            <person name="MacDonald P."/>
            <person name="Magnisalis V."/>
            <person name="Maru K."/>
            <person name="Matthews C."/>
            <person name="McCusker W."/>
            <person name="McDonough S."/>
            <person name="Mehta T."/>
            <person name="Meldrim J."/>
            <person name="Meneus L."/>
            <person name="Mihai O."/>
            <person name="Mihalev A."/>
            <person name="Mihova T."/>
            <person name="Mittelman R."/>
            <person name="Mlenga V."/>
            <person name="Montmayeur A."/>
            <person name="Mulrain L."/>
            <person name="Navidi A."/>
            <person name="Naylor J."/>
            <person name="Negash T."/>
            <person name="Nguyen T."/>
            <person name="Nguyen N."/>
            <person name="Nicol R."/>
            <person name="Norbu C."/>
            <person name="Norbu N."/>
            <person name="Novod N."/>
            <person name="O'Neill B."/>
            <person name="Osman S."/>
            <person name="Markiewicz E."/>
            <person name="Oyono O.L."/>
            <person name="Patti C."/>
            <person name="Phunkhang P."/>
            <person name="Pierre F."/>
            <person name="Priest M."/>
            <person name="Raghuraman S."/>
            <person name="Rege F."/>
            <person name="Reyes R."/>
            <person name="Rise C."/>
            <person name="Rogov P."/>
            <person name="Ross K."/>
            <person name="Ryan E."/>
            <person name="Settipalli S."/>
            <person name="Shea T."/>
            <person name="Sherpa N."/>
            <person name="Shi L."/>
            <person name="Shih D."/>
            <person name="Sparrow T."/>
            <person name="Spaulding J."/>
            <person name="Stalker J."/>
            <person name="Stange-Thomann N."/>
            <person name="Stavropoulos S."/>
            <person name="Stone C."/>
            <person name="Strader C."/>
            <person name="Tesfaye S."/>
            <person name="Thomson T."/>
            <person name="Thoulutsang Y."/>
            <person name="Thoulutsang D."/>
            <person name="Topham K."/>
            <person name="Topping I."/>
            <person name="Tsamla T."/>
            <person name="Vassiliev H."/>
            <person name="Vo A."/>
            <person name="Wangchuk T."/>
            <person name="Wangdi T."/>
            <person name="Weiand M."/>
            <person name="Wilkinson J."/>
            <person name="Wilson A."/>
            <person name="Yadav S."/>
            <person name="Young G."/>
            <person name="Yu Q."/>
            <person name="Zembek L."/>
            <person name="Zhong D."/>
            <person name="Zimmer A."/>
            <person name="Zwirko Z."/>
            <person name="Jaffe D.B."/>
            <person name="Alvarez P."/>
            <person name="Brockman W."/>
            <person name="Butler J."/>
            <person name="Chin C."/>
            <person name="Gnerre S."/>
            <person name="Grabherr M."/>
            <person name="Kleber M."/>
            <person name="Mauceli E."/>
            <person name="MacCallum I."/>
        </authorList>
    </citation>
    <scope>NUCLEOTIDE SEQUENCE [LARGE SCALE GENOMIC DNA]</scope>
    <source>
        <strain evidence="5">Tucson 14030-0811.24</strain>
    </source>
</reference>
<dbReference type="InParanoid" id="B4MMM8"/>
<protein>
    <recommendedName>
        <fullName evidence="6">Pupal cuticle protein Edg-78E</fullName>
    </recommendedName>
</protein>
<accession>B4MMM8</accession>
<dbReference type="PROSITE" id="PS51155">
    <property type="entry name" value="CHIT_BIND_RR_2"/>
    <property type="match status" value="1"/>
</dbReference>
<evidence type="ECO:0000256" key="1">
    <source>
        <dbReference type="ARBA" id="ARBA00022460"/>
    </source>
</evidence>
<dbReference type="OMA" id="YDIEQAS"/>
<keyword evidence="3" id="KW-0732">Signal</keyword>
<dbReference type="STRING" id="7260.B4MMM8"/>
<evidence type="ECO:0000313" key="5">
    <source>
        <dbReference type="Proteomes" id="UP000007798"/>
    </source>
</evidence>
<dbReference type="GO" id="GO:0008010">
    <property type="term" value="F:structural constituent of chitin-based larval cuticle"/>
    <property type="evidence" value="ECO:0007669"/>
    <property type="project" value="TreeGrafter"/>
</dbReference>
<dbReference type="EMBL" id="CH963847">
    <property type="protein sequence ID" value="EDW73434.1"/>
    <property type="molecule type" value="Genomic_DNA"/>
</dbReference>
<dbReference type="HOGENOM" id="CLU_065450_3_0_1"/>
<sequence length="136" mass="14853">MMKAFSSLVLLAVALLSSSILAAPAPPLNEDSITKFLSNANLDGSYSYDIQQASGQVRAEEGQAGVAVRGYYAYTSPEGIPIQVTYEADENGFRPQSDVLPTPPPIPEAILRAIRFIQEHPTPEELADREVRRHQI</sequence>
<dbReference type="PANTHER" id="PTHR10380:SF238">
    <property type="entry name" value="CUTICULAR PROTEIN 65EA-RELATED"/>
    <property type="match status" value="1"/>
</dbReference>
<dbReference type="PANTHER" id="PTHR10380">
    <property type="entry name" value="CUTICLE PROTEIN"/>
    <property type="match status" value="1"/>
</dbReference>
<proteinExistence type="predicted"/>
<gene>
    <name evidence="4" type="primary">Dwil\GK17541</name>
    <name evidence="4" type="ORF">Dwil_GK17541</name>
</gene>
<evidence type="ECO:0000313" key="4">
    <source>
        <dbReference type="EMBL" id="EDW73434.1"/>
    </source>
</evidence>
<keyword evidence="5" id="KW-1185">Reference proteome</keyword>
<dbReference type="FunCoup" id="B4MMM8">
    <property type="interactions" value="42"/>
</dbReference>
<dbReference type="InterPro" id="IPR050468">
    <property type="entry name" value="Cuticle_Struct_Prot"/>
</dbReference>
<organism evidence="4 5">
    <name type="scientific">Drosophila willistoni</name>
    <name type="common">Fruit fly</name>
    <dbReference type="NCBI Taxonomy" id="7260"/>
    <lineage>
        <taxon>Eukaryota</taxon>
        <taxon>Metazoa</taxon>
        <taxon>Ecdysozoa</taxon>
        <taxon>Arthropoda</taxon>
        <taxon>Hexapoda</taxon>
        <taxon>Insecta</taxon>
        <taxon>Pterygota</taxon>
        <taxon>Neoptera</taxon>
        <taxon>Endopterygota</taxon>
        <taxon>Diptera</taxon>
        <taxon>Brachycera</taxon>
        <taxon>Muscomorpha</taxon>
        <taxon>Ephydroidea</taxon>
        <taxon>Drosophilidae</taxon>
        <taxon>Drosophila</taxon>
        <taxon>Sophophora</taxon>
    </lineage>
</organism>
<evidence type="ECO:0000256" key="3">
    <source>
        <dbReference type="SAM" id="SignalP"/>
    </source>
</evidence>
<feature type="signal peptide" evidence="3">
    <location>
        <begin position="1"/>
        <end position="22"/>
    </location>
</feature>
<dbReference type="PROSITE" id="PS00233">
    <property type="entry name" value="CHIT_BIND_RR_1"/>
    <property type="match status" value="1"/>
</dbReference>
<dbReference type="PhylomeDB" id="B4MMM8"/>
<dbReference type="GO" id="GO:0062129">
    <property type="term" value="C:chitin-based extracellular matrix"/>
    <property type="evidence" value="ECO:0007669"/>
    <property type="project" value="TreeGrafter"/>
</dbReference>
<feature type="chain" id="PRO_5002818307" description="Pupal cuticle protein Edg-78E" evidence="3">
    <location>
        <begin position="23"/>
        <end position="136"/>
    </location>
</feature>
<dbReference type="InterPro" id="IPR000618">
    <property type="entry name" value="Insect_cuticle"/>
</dbReference>
<dbReference type="AlphaFoldDB" id="B4MMM8"/>
<keyword evidence="1 2" id="KW-0193">Cuticle</keyword>